<keyword evidence="14" id="KW-1185">Reference proteome</keyword>
<sequence length="170" mass="18797">MKNFKEFRVGGYSLIELMIVAGMLAVLALMSWPALQESRYRAELDDAADNLTALVRAARLQAIATDSAVWVGKSHAQSLCFWQQEQRPLDCPAADGLNAPLSPRVEVEALFGAFEATRFYGGSGMAGFATGRFELRHYELPHEAVRVIVSSLGRVRVCRVGIRQLRLPQC</sequence>
<evidence type="ECO:0000256" key="5">
    <source>
        <dbReference type="ARBA" id="ARBA00022519"/>
    </source>
</evidence>
<dbReference type="EMBL" id="PIPI01000010">
    <property type="protein sequence ID" value="RUO18227.1"/>
    <property type="molecule type" value="Genomic_DNA"/>
</dbReference>
<dbReference type="OrthoDB" id="6399949at2"/>
<keyword evidence="6 11" id="KW-0812">Transmembrane</keyword>
<evidence type="ECO:0000256" key="1">
    <source>
        <dbReference type="ARBA" id="ARBA00004377"/>
    </source>
</evidence>
<keyword evidence="5" id="KW-0997">Cell inner membrane</keyword>
<evidence type="ECO:0000259" key="12">
    <source>
        <dbReference type="Pfam" id="PF12019"/>
    </source>
</evidence>
<feature type="domain" description="General secretion pathway GspH" evidence="12">
    <location>
        <begin position="47"/>
        <end position="153"/>
    </location>
</feature>
<gene>
    <name evidence="13" type="ORF">CWE06_11270</name>
</gene>
<feature type="transmembrane region" description="Helical" evidence="11">
    <location>
        <begin position="12"/>
        <end position="35"/>
    </location>
</feature>
<dbReference type="SUPFAM" id="SSF54523">
    <property type="entry name" value="Pili subunits"/>
    <property type="match status" value="1"/>
</dbReference>
<protein>
    <recommendedName>
        <fullName evidence="2">Type II secretion system protein H</fullName>
    </recommendedName>
    <alternativeName>
        <fullName evidence="10">General secretion pathway protein H</fullName>
    </alternativeName>
</protein>
<proteinExistence type="inferred from homology"/>
<dbReference type="Gene3D" id="3.30.700.10">
    <property type="entry name" value="Glycoprotein, Type 4 Pilin"/>
    <property type="match status" value="1"/>
</dbReference>
<keyword evidence="8 11" id="KW-0472">Membrane</keyword>
<evidence type="ECO:0000256" key="3">
    <source>
        <dbReference type="ARBA" id="ARBA00022475"/>
    </source>
</evidence>
<dbReference type="InterPro" id="IPR022346">
    <property type="entry name" value="T2SS_GspH"/>
</dbReference>
<dbReference type="GO" id="GO:0015628">
    <property type="term" value="P:protein secretion by the type II secretion system"/>
    <property type="evidence" value="ECO:0007669"/>
    <property type="project" value="InterPro"/>
</dbReference>
<comment type="subcellular location">
    <subcellularLocation>
        <location evidence="1">Cell inner membrane</location>
        <topology evidence="1">Single-pass membrane protein</topology>
    </subcellularLocation>
</comment>
<comment type="caution">
    <text evidence="13">The sequence shown here is derived from an EMBL/GenBank/DDBJ whole genome shotgun (WGS) entry which is preliminary data.</text>
</comment>
<dbReference type="Pfam" id="PF12019">
    <property type="entry name" value="GspH"/>
    <property type="match status" value="1"/>
</dbReference>
<evidence type="ECO:0000256" key="7">
    <source>
        <dbReference type="ARBA" id="ARBA00022989"/>
    </source>
</evidence>
<comment type="similarity">
    <text evidence="9">Belongs to the GSP H family.</text>
</comment>
<evidence type="ECO:0000256" key="4">
    <source>
        <dbReference type="ARBA" id="ARBA00022481"/>
    </source>
</evidence>
<evidence type="ECO:0000256" key="2">
    <source>
        <dbReference type="ARBA" id="ARBA00021549"/>
    </source>
</evidence>
<keyword evidence="7 11" id="KW-1133">Transmembrane helix</keyword>
<reference evidence="13 14" key="1">
    <citation type="journal article" date="2011" name="Front. Microbiol.">
        <title>Genomic signatures of strain selection and enhancement in Bacillus atrophaeus var. globigii, a historical biowarfare simulant.</title>
        <authorList>
            <person name="Gibbons H.S."/>
            <person name="Broomall S.M."/>
            <person name="McNew L.A."/>
            <person name="Daligault H."/>
            <person name="Chapman C."/>
            <person name="Bruce D."/>
            <person name="Karavis M."/>
            <person name="Krepps M."/>
            <person name="McGregor P.A."/>
            <person name="Hong C."/>
            <person name="Park K.H."/>
            <person name="Akmal A."/>
            <person name="Feldman A."/>
            <person name="Lin J.S."/>
            <person name="Chang W.E."/>
            <person name="Higgs B.W."/>
            <person name="Demirev P."/>
            <person name="Lindquist J."/>
            <person name="Liem A."/>
            <person name="Fochler E."/>
            <person name="Read T.D."/>
            <person name="Tapia R."/>
            <person name="Johnson S."/>
            <person name="Bishop-Lilly K.A."/>
            <person name="Detter C."/>
            <person name="Han C."/>
            <person name="Sozhamannan S."/>
            <person name="Rosenzweig C.N."/>
            <person name="Skowronski E.W."/>
        </authorList>
    </citation>
    <scope>NUCLEOTIDE SEQUENCE [LARGE SCALE GENOMIC DNA]</scope>
    <source>
        <strain evidence="13 14">AK5</strain>
    </source>
</reference>
<evidence type="ECO:0000313" key="13">
    <source>
        <dbReference type="EMBL" id="RUO18227.1"/>
    </source>
</evidence>
<dbReference type="AlphaFoldDB" id="A0A432VPY9"/>
<dbReference type="Proteomes" id="UP000288212">
    <property type="component" value="Unassembled WGS sequence"/>
</dbReference>
<dbReference type="GO" id="GO:0005886">
    <property type="term" value="C:plasma membrane"/>
    <property type="evidence" value="ECO:0007669"/>
    <property type="project" value="UniProtKB-SubCell"/>
</dbReference>
<evidence type="ECO:0000313" key="14">
    <source>
        <dbReference type="Proteomes" id="UP000288212"/>
    </source>
</evidence>
<dbReference type="RefSeq" id="WP_126794258.1">
    <property type="nucleotide sequence ID" value="NZ_PIPI01000010.1"/>
</dbReference>
<dbReference type="PROSITE" id="PS00409">
    <property type="entry name" value="PROKAR_NTER_METHYL"/>
    <property type="match status" value="1"/>
</dbReference>
<accession>A0A432VPY9</accession>
<evidence type="ECO:0000256" key="11">
    <source>
        <dbReference type="SAM" id="Phobius"/>
    </source>
</evidence>
<evidence type="ECO:0000256" key="8">
    <source>
        <dbReference type="ARBA" id="ARBA00023136"/>
    </source>
</evidence>
<organism evidence="13 14">
    <name type="scientific">Aliidiomarina haloalkalitolerans</name>
    <dbReference type="NCBI Taxonomy" id="859059"/>
    <lineage>
        <taxon>Bacteria</taxon>
        <taxon>Pseudomonadati</taxon>
        <taxon>Pseudomonadota</taxon>
        <taxon>Gammaproteobacteria</taxon>
        <taxon>Alteromonadales</taxon>
        <taxon>Idiomarinaceae</taxon>
        <taxon>Aliidiomarina</taxon>
    </lineage>
</organism>
<keyword evidence="3" id="KW-1003">Cell membrane</keyword>
<evidence type="ECO:0000256" key="10">
    <source>
        <dbReference type="ARBA" id="ARBA00030775"/>
    </source>
</evidence>
<evidence type="ECO:0000256" key="9">
    <source>
        <dbReference type="ARBA" id="ARBA00025772"/>
    </source>
</evidence>
<dbReference type="InterPro" id="IPR012902">
    <property type="entry name" value="N_methyl_site"/>
</dbReference>
<name>A0A432VPY9_9GAMM</name>
<evidence type="ECO:0000256" key="6">
    <source>
        <dbReference type="ARBA" id="ARBA00022692"/>
    </source>
</evidence>
<dbReference type="GO" id="GO:0015627">
    <property type="term" value="C:type II protein secretion system complex"/>
    <property type="evidence" value="ECO:0007669"/>
    <property type="project" value="InterPro"/>
</dbReference>
<keyword evidence="4" id="KW-0488">Methylation</keyword>
<dbReference type="InterPro" id="IPR045584">
    <property type="entry name" value="Pilin-like"/>
</dbReference>